<reference evidence="3" key="1">
    <citation type="journal article" date="2020" name="Microorganisms">
        <title>Complete Genome of a Member of a New Bacterial Lineage in the Microgenomates Group Reveals an Unusual Nucleotide Composition Disparity Between Two Strands of DNA and Limited Metabolic Potential.</title>
        <authorList>
            <person name="Kadnikov V.V."/>
            <person name="Mardanov A.V."/>
            <person name="Beletsky A.V."/>
            <person name="Karnachuk O.V."/>
            <person name="Ravin N.V."/>
        </authorList>
    </citation>
    <scope>NUCLEOTIDE SEQUENCE [LARGE SCALE GENOMIC DNA]</scope>
</reference>
<dbReference type="Gene3D" id="2.60.40.10">
    <property type="entry name" value="Immunoglobulins"/>
    <property type="match status" value="1"/>
</dbReference>
<dbReference type="EMBL" id="CP047901">
    <property type="protein sequence ID" value="QHO63360.1"/>
    <property type="molecule type" value="Genomic_DNA"/>
</dbReference>
<name>A0A857NAF4_9BACT</name>
<dbReference type="SUPFAM" id="SSF52821">
    <property type="entry name" value="Rhodanese/Cell cycle control phosphatase"/>
    <property type="match status" value="1"/>
</dbReference>
<proteinExistence type="predicted"/>
<dbReference type="CDD" id="cd00158">
    <property type="entry name" value="RHOD"/>
    <property type="match status" value="1"/>
</dbReference>
<dbReference type="AlphaFoldDB" id="A0A857NAF4"/>
<dbReference type="InterPro" id="IPR036873">
    <property type="entry name" value="Rhodanese-like_dom_sf"/>
</dbReference>
<dbReference type="Pfam" id="PF00581">
    <property type="entry name" value="Rhodanese"/>
    <property type="match status" value="1"/>
</dbReference>
<evidence type="ECO:0000313" key="3">
    <source>
        <dbReference type="Proteomes" id="UP000463983"/>
    </source>
</evidence>
<dbReference type="InterPro" id="IPR011467">
    <property type="entry name" value="DUF1573"/>
</dbReference>
<dbReference type="Gene3D" id="3.40.250.10">
    <property type="entry name" value="Rhodanese-like domain"/>
    <property type="match status" value="1"/>
</dbReference>
<sequence>MMLVWLLVLVVLAVGWLMGRGASEGLEDSDRVGREKVVAVKAEDADEWLERDGVFILDVHTPEQQHLAGTDAFIPYDQVAENVNKLPEDKGVPILVYCRSGSMSKIAAEKLVEMGYRKVFDLVGGVQAYRESHAGVLIKPERVDLGEVDYVKGAELEFRLVNNTPTELTVTRLTGSCSCTIPSMEEVTVGAYEEVPVKVVFVPSVHGDDSDLGDLTRQIYIETDNPNFKNLSAEFTAIVKRK</sequence>
<feature type="domain" description="Rhodanese" evidence="1">
    <location>
        <begin position="77"/>
        <end position="138"/>
    </location>
</feature>
<dbReference type="InterPro" id="IPR013783">
    <property type="entry name" value="Ig-like_fold"/>
</dbReference>
<protein>
    <recommendedName>
        <fullName evidence="1">Rhodanese domain-containing protein</fullName>
    </recommendedName>
</protein>
<dbReference type="PROSITE" id="PS50206">
    <property type="entry name" value="RHODANESE_3"/>
    <property type="match status" value="1"/>
</dbReference>
<dbReference type="SMART" id="SM00450">
    <property type="entry name" value="RHOD"/>
    <property type="match status" value="1"/>
</dbReference>
<evidence type="ECO:0000259" key="1">
    <source>
        <dbReference type="PROSITE" id="PS50206"/>
    </source>
</evidence>
<dbReference type="Proteomes" id="UP000463983">
    <property type="component" value="Chromosome"/>
</dbReference>
<accession>A0A857NAF4</accession>
<dbReference type="Pfam" id="PF07610">
    <property type="entry name" value="DUF1573"/>
    <property type="match status" value="1"/>
</dbReference>
<dbReference type="PANTHER" id="PTHR43031:SF16">
    <property type="entry name" value="OXIDOREDUCTASE"/>
    <property type="match status" value="1"/>
</dbReference>
<keyword evidence="3" id="KW-1185">Reference proteome</keyword>
<dbReference type="InterPro" id="IPR050229">
    <property type="entry name" value="GlpE_sulfurtransferase"/>
</dbReference>
<dbReference type="InterPro" id="IPR001763">
    <property type="entry name" value="Rhodanese-like_dom"/>
</dbReference>
<evidence type="ECO:0000313" key="2">
    <source>
        <dbReference type="EMBL" id="QHO63360.1"/>
    </source>
</evidence>
<gene>
    <name evidence="2" type="ORF">MICH65_0379</name>
</gene>
<organism evidence="2 3">
    <name type="scientific">Candidatus Chazhemtobacterium aquaticus</name>
    <dbReference type="NCBI Taxonomy" id="2715735"/>
    <lineage>
        <taxon>Bacteria</taxon>
        <taxon>Candidatus Chazhemtobacteraceae</taxon>
        <taxon>Candidatus Chazhemtobacterium</taxon>
    </lineage>
</organism>
<dbReference type="KEGG" id="caqa:MICH65_0379"/>
<dbReference type="PANTHER" id="PTHR43031">
    <property type="entry name" value="FAD-DEPENDENT OXIDOREDUCTASE"/>
    <property type="match status" value="1"/>
</dbReference>